<organism evidence="2 3">
    <name type="scientific">Bacillus infantis NRRL B-14911</name>
    <dbReference type="NCBI Taxonomy" id="1367477"/>
    <lineage>
        <taxon>Bacteria</taxon>
        <taxon>Bacillati</taxon>
        <taxon>Bacillota</taxon>
        <taxon>Bacilli</taxon>
        <taxon>Bacillales</taxon>
        <taxon>Bacillaceae</taxon>
        <taxon>Bacillus</taxon>
    </lineage>
</organism>
<evidence type="ECO:0000313" key="2">
    <source>
        <dbReference type="EMBL" id="AGX03655.1"/>
    </source>
</evidence>
<dbReference type="SMART" id="SM00849">
    <property type="entry name" value="Lactamase_B"/>
    <property type="match status" value="1"/>
</dbReference>
<reference evidence="2 3" key="1">
    <citation type="submission" date="2013-07" db="EMBL/GenBank/DDBJ databases">
        <title>Complete genome sequence of Bacillus infantis NRRL B-14911 that has potential to induce cardiac disease by antigenic mimicry.</title>
        <authorList>
            <person name="Massilamany C."/>
            <person name="Smith T.P.L."/>
            <person name="Loy J.D."/>
            <person name="Barletta R."/>
            <person name="Reddy J."/>
        </authorList>
    </citation>
    <scope>NUCLEOTIDE SEQUENCE [LARGE SCALE GENOMIC DNA]</scope>
    <source>
        <strain evidence="2 3">NRRL B-14911</strain>
    </source>
</reference>
<gene>
    <name evidence="2" type="ORF">N288_08665</name>
</gene>
<dbReference type="Pfam" id="PF00753">
    <property type="entry name" value="Lactamase_B"/>
    <property type="match status" value="1"/>
</dbReference>
<dbReference type="STRING" id="1367477.N288_08665"/>
<dbReference type="CDD" id="cd07726">
    <property type="entry name" value="ST1585-like_MBL-fold"/>
    <property type="match status" value="1"/>
</dbReference>
<dbReference type="HOGENOM" id="CLU_061385_1_0_9"/>
<dbReference type="PANTHER" id="PTHR42951:SF22">
    <property type="entry name" value="METALLO BETA-LACTAMASE SUPERFAMILY LIPOPROTEIN"/>
    <property type="match status" value="1"/>
</dbReference>
<accession>U5L8A4</accession>
<dbReference type="InterPro" id="IPR050855">
    <property type="entry name" value="NDM-1-like"/>
</dbReference>
<sequence>MTCFVQAKASEKDVIFLQKPAKLAEKLFLIDGYDLNMEERTGTYILAEDSLAIIETSASPSVTRILDGLEALNLSVKEVKYIILTHIHLDHAGGAGLLLKSCPQAKVMVHPKGEKHLADPSRLIAGAKAVYGDQFEALFDPILPIPPDRLEAMEDGRELRLSDTCTLAFFDTPGHANHHFSVYYPPENGMFTGDTAGIFYPQLYREGTEFYLPSTSPNQFSPEKMLASISLYESRKLDCLFFGHYGISRNPAEAYFQVRSWLEIFIEEAETAFHAASHNEAPGQIASRLKKRVFAHLSQKGIADDHPIYSLLSLDLEVSAMGLADYLAKRDNKTEKLR</sequence>
<keyword evidence="3" id="KW-1185">Reference proteome</keyword>
<dbReference type="SUPFAM" id="SSF56281">
    <property type="entry name" value="Metallo-hydrolase/oxidoreductase"/>
    <property type="match status" value="1"/>
</dbReference>
<proteinExistence type="predicted"/>
<dbReference type="AlphaFoldDB" id="U5L8A4"/>
<evidence type="ECO:0000313" key="3">
    <source>
        <dbReference type="Proteomes" id="UP000017805"/>
    </source>
</evidence>
<dbReference type="InterPro" id="IPR037482">
    <property type="entry name" value="ST1585_MBL-fold"/>
</dbReference>
<dbReference type="InterPro" id="IPR036866">
    <property type="entry name" value="RibonucZ/Hydroxyglut_hydro"/>
</dbReference>
<protein>
    <submittedName>
        <fullName evidence="2">Beta-lactamase</fullName>
    </submittedName>
</protein>
<dbReference type="PATRIC" id="fig|1367477.3.peg.1661"/>
<dbReference type="InterPro" id="IPR001279">
    <property type="entry name" value="Metallo-B-lactamas"/>
</dbReference>
<dbReference type="Proteomes" id="UP000017805">
    <property type="component" value="Chromosome"/>
</dbReference>
<dbReference type="KEGG" id="bif:N288_08665"/>
<evidence type="ECO:0000259" key="1">
    <source>
        <dbReference type="SMART" id="SM00849"/>
    </source>
</evidence>
<dbReference type="EMBL" id="CP006643">
    <property type="protein sequence ID" value="AGX03655.1"/>
    <property type="molecule type" value="Genomic_DNA"/>
</dbReference>
<name>U5L8A4_9BACI</name>
<dbReference type="Gene3D" id="3.60.15.10">
    <property type="entry name" value="Ribonuclease Z/Hydroxyacylglutathione hydrolase-like"/>
    <property type="match status" value="1"/>
</dbReference>
<feature type="domain" description="Metallo-beta-lactamase" evidence="1">
    <location>
        <begin position="40"/>
        <end position="244"/>
    </location>
</feature>
<dbReference type="PANTHER" id="PTHR42951">
    <property type="entry name" value="METALLO-BETA-LACTAMASE DOMAIN-CONTAINING"/>
    <property type="match status" value="1"/>
</dbReference>